<evidence type="ECO:0000313" key="8">
    <source>
        <dbReference type="Proteomes" id="UP000494163"/>
    </source>
</evidence>
<dbReference type="InterPro" id="IPR028592">
    <property type="entry name" value="QTRTD1"/>
</dbReference>
<evidence type="ECO:0000256" key="2">
    <source>
        <dbReference type="ARBA" id="ARBA00022694"/>
    </source>
</evidence>
<feature type="binding site" evidence="5">
    <location>
        <position position="344"/>
    </location>
    <ligand>
        <name>Zn(2+)</name>
        <dbReference type="ChEBI" id="CHEBI:29105"/>
    </ligand>
</feature>
<dbReference type="PANTHER" id="PTHR46064:SF1">
    <property type="entry name" value="QUEUINE TRNA-RIBOSYLTRANSFERASE ACCESSORY SUBUNIT 2"/>
    <property type="match status" value="1"/>
</dbReference>
<comment type="cofactor">
    <cofactor evidence="5">
        <name>Zn(2+)</name>
        <dbReference type="ChEBI" id="CHEBI:29105"/>
    </cofactor>
    <text evidence="5">Binds 1 zinc ion per subunit.</text>
</comment>
<keyword evidence="4 5" id="KW-0862">Zinc</keyword>
<dbReference type="InterPro" id="IPR050852">
    <property type="entry name" value="Queuine_tRNA-ribosyltrfase"/>
</dbReference>
<dbReference type="SMR" id="A0A0M5J804"/>
<dbReference type="GO" id="GO:0008479">
    <property type="term" value="F:tRNA-guanosine(34) queuine transglycosylase activity"/>
    <property type="evidence" value="ECO:0007669"/>
    <property type="project" value="UniProtKB-UniRule"/>
</dbReference>
<protein>
    <recommendedName>
        <fullName evidence="5">Queuine tRNA-ribosyltransferase accessory subunit 2</fullName>
    </recommendedName>
    <alternativeName>
        <fullName evidence="5">Queuine tRNA-ribosyltransferase domain-containing protein 1</fullName>
    </alternativeName>
</protein>
<comment type="function">
    <text evidence="5">Non-catalytic subunit of the queuine tRNA-ribosyltransferase (TGT) that catalyzes the base-exchange of a guanine (G) residue with queuine (Q) at position 34 (anticodon wobble position) in tRNAs with GU(N) anticodons (tRNA-Asp, -Asn, -His and -Tyr), resulting in the hypermodified nucleoside queuosine (7-(((4,5-cis-dihydroxy-2-cyclopenten-1-yl)amino)methyl)-7-deazaguanosine).</text>
</comment>
<name>A0A0M5J804_DROBS</name>
<keyword evidence="3 5" id="KW-0479">Metal-binding</keyword>
<feature type="domain" description="tRNA-guanine(15) transglycosylase-like" evidence="6">
    <location>
        <begin position="26"/>
        <end position="401"/>
    </location>
</feature>
<evidence type="ECO:0000313" key="7">
    <source>
        <dbReference type="EMBL" id="ALC43411.1"/>
    </source>
</evidence>
<proteinExistence type="inferred from homology"/>
<feature type="binding site" evidence="5">
    <location>
        <position position="346"/>
    </location>
    <ligand>
        <name>Zn(2+)</name>
        <dbReference type="ChEBI" id="CHEBI:29105"/>
    </ligand>
</feature>
<accession>A0A0M5J804</accession>
<keyword evidence="2 5" id="KW-0819">tRNA processing</keyword>
<sequence length="432" mass="48606">MHCHPVLFQMNKVNMKFVIKNIAKSSGRLGQLRIKEDVELSTPLLMQTTKGGSIPYLSAEVFEMLLKQQQQQQFLLQLTLCSMDQMAESLGQWSRSLCDYVGYPGQSTLLLLRDPCEATPTGGNDRDVVPMFTRRGKEALTAKRYMEMVAQFRPDVYQGMCDADTHPESTKKRVQKSVDRTEKFMEECYAEQAGKQESFSQCTMLAPLVGGYSTYARTQSIQHARKQPSESYGGYIFEGFHTNGLAATNLKSEQLLPIVEHCMQQLETDKPRFMPGAFTPPLTLELIRLGADVFDTSYAYLAAANYKALTFNYDKDAVPAVQAVFLDVTDDELKEQFTPLLSNCSCLACRQHTRAYLHHLYKTHELLGPILLMMHNLHHYLGFFEVIRTQLAQDELPQLLALLTSQGSYSIQPNTKVIAKAAMGKGFSSNAA</sequence>
<reference evidence="7 8" key="1">
    <citation type="submission" date="2015-08" db="EMBL/GenBank/DDBJ databases">
        <title>Ancestral chromatin configuration constrains chromatin evolution on differentiating sex chromosomes in Drosophila.</title>
        <authorList>
            <person name="Zhou Q."/>
            <person name="Bachtrog D."/>
        </authorList>
    </citation>
    <scope>NUCLEOTIDE SEQUENCE [LARGE SCALE GENOMIC DNA]</scope>
    <source>
        <tissue evidence="7">Whole larvae</tissue>
    </source>
</reference>
<dbReference type="SUPFAM" id="SSF51713">
    <property type="entry name" value="tRNA-guanine transglycosylase"/>
    <property type="match status" value="1"/>
</dbReference>
<dbReference type="Gene3D" id="3.20.20.105">
    <property type="entry name" value="Queuine tRNA-ribosyltransferase-like"/>
    <property type="match status" value="1"/>
</dbReference>
<dbReference type="NCBIfam" id="TIGR00449">
    <property type="entry name" value="tgt_general"/>
    <property type="match status" value="1"/>
</dbReference>
<dbReference type="GO" id="GO:0046872">
    <property type="term" value="F:metal ion binding"/>
    <property type="evidence" value="ECO:0007669"/>
    <property type="project" value="UniProtKB-KW"/>
</dbReference>
<feature type="binding site" evidence="5">
    <location>
        <position position="349"/>
    </location>
    <ligand>
        <name>Zn(2+)</name>
        <dbReference type="ChEBI" id="CHEBI:29105"/>
    </ligand>
</feature>
<evidence type="ECO:0000256" key="4">
    <source>
        <dbReference type="ARBA" id="ARBA00022833"/>
    </source>
</evidence>
<dbReference type="HAMAP" id="MF_03043">
    <property type="entry name" value="QTRT2"/>
    <property type="match status" value="1"/>
</dbReference>
<organism evidence="7 8">
    <name type="scientific">Drosophila busckii</name>
    <name type="common">Fruit fly</name>
    <dbReference type="NCBI Taxonomy" id="30019"/>
    <lineage>
        <taxon>Eukaryota</taxon>
        <taxon>Metazoa</taxon>
        <taxon>Ecdysozoa</taxon>
        <taxon>Arthropoda</taxon>
        <taxon>Hexapoda</taxon>
        <taxon>Insecta</taxon>
        <taxon>Pterygota</taxon>
        <taxon>Neoptera</taxon>
        <taxon>Endopterygota</taxon>
        <taxon>Diptera</taxon>
        <taxon>Brachycera</taxon>
        <taxon>Muscomorpha</taxon>
        <taxon>Ephydroidea</taxon>
        <taxon>Drosophilidae</taxon>
        <taxon>Drosophila</taxon>
    </lineage>
</organism>
<evidence type="ECO:0000259" key="6">
    <source>
        <dbReference type="Pfam" id="PF01702"/>
    </source>
</evidence>
<dbReference type="OrthoDB" id="27601at2759"/>
<dbReference type="EMBL" id="CP012525">
    <property type="protein sequence ID" value="ALC43411.1"/>
    <property type="molecule type" value="Genomic_DNA"/>
</dbReference>
<dbReference type="GO" id="GO:0006400">
    <property type="term" value="P:tRNA modification"/>
    <property type="evidence" value="ECO:0007669"/>
    <property type="project" value="InterPro"/>
</dbReference>
<evidence type="ECO:0000256" key="5">
    <source>
        <dbReference type="HAMAP-Rule" id="MF_03043"/>
    </source>
</evidence>
<dbReference type="InterPro" id="IPR036511">
    <property type="entry name" value="TGT-like_sf"/>
</dbReference>
<dbReference type="Proteomes" id="UP000494163">
    <property type="component" value="Chromosome 3L"/>
</dbReference>
<comment type="similarity">
    <text evidence="5">Belongs to the queuine tRNA-ribosyltransferase family. QTRT2 subfamily.</text>
</comment>
<evidence type="ECO:0000256" key="1">
    <source>
        <dbReference type="ARBA" id="ARBA00022490"/>
    </source>
</evidence>
<dbReference type="STRING" id="30019.A0A0M5J804"/>
<dbReference type="PANTHER" id="PTHR46064">
    <property type="entry name" value="QUEUINE TRNA-RIBOSYLTRANSFERASE ACCESSORY SUBUNIT 2"/>
    <property type="match status" value="1"/>
</dbReference>
<keyword evidence="8" id="KW-1185">Reference proteome</keyword>
<gene>
    <name evidence="7" type="ORF">Dbus_chr3Lg577</name>
</gene>
<dbReference type="GO" id="GO:0005737">
    <property type="term" value="C:cytoplasm"/>
    <property type="evidence" value="ECO:0007669"/>
    <property type="project" value="UniProtKB-SubCell"/>
</dbReference>
<comment type="subcellular location">
    <subcellularLocation>
        <location evidence="5">Cytoplasm</location>
    </subcellularLocation>
</comment>
<keyword evidence="1 5" id="KW-0963">Cytoplasm</keyword>
<dbReference type="AlphaFoldDB" id="A0A0M5J804"/>
<dbReference type="OMA" id="VPHIAHD"/>
<comment type="subunit">
    <text evidence="5">Heterodimer of a catalytic subunit and an accessory subunit.</text>
</comment>
<feature type="binding site" evidence="5">
    <location>
        <position position="375"/>
    </location>
    <ligand>
        <name>Zn(2+)</name>
        <dbReference type="ChEBI" id="CHEBI:29105"/>
    </ligand>
</feature>
<dbReference type="Pfam" id="PF01702">
    <property type="entry name" value="TGT"/>
    <property type="match status" value="1"/>
</dbReference>
<dbReference type="InterPro" id="IPR002616">
    <property type="entry name" value="tRNA_ribo_trans-like"/>
</dbReference>
<evidence type="ECO:0000256" key="3">
    <source>
        <dbReference type="ARBA" id="ARBA00022723"/>
    </source>
</evidence>